<evidence type="ECO:0008006" key="3">
    <source>
        <dbReference type="Google" id="ProtNLM"/>
    </source>
</evidence>
<accession>A0ABR1YTK3</accession>
<organism evidence="1 2">
    <name type="scientific">Phyllosticta capitalensis</name>
    <dbReference type="NCBI Taxonomy" id="121624"/>
    <lineage>
        <taxon>Eukaryota</taxon>
        <taxon>Fungi</taxon>
        <taxon>Dikarya</taxon>
        <taxon>Ascomycota</taxon>
        <taxon>Pezizomycotina</taxon>
        <taxon>Dothideomycetes</taxon>
        <taxon>Dothideomycetes incertae sedis</taxon>
        <taxon>Botryosphaeriales</taxon>
        <taxon>Phyllostictaceae</taxon>
        <taxon>Phyllosticta</taxon>
    </lineage>
</organism>
<evidence type="ECO:0000313" key="2">
    <source>
        <dbReference type="Proteomes" id="UP001492380"/>
    </source>
</evidence>
<sequence>MFLFSYVALTHPSSSIVVARSFCLVFCSAWRRCASATLFSFISSAHVSKRKRFKFKRCNLDVLDMLLLSIGE</sequence>
<comment type="caution">
    <text evidence="1">The sequence shown here is derived from an EMBL/GenBank/DDBJ whole genome shotgun (WGS) entry which is preliminary data.</text>
</comment>
<evidence type="ECO:0000313" key="1">
    <source>
        <dbReference type="EMBL" id="KAK8238310.1"/>
    </source>
</evidence>
<proteinExistence type="predicted"/>
<keyword evidence="2" id="KW-1185">Reference proteome</keyword>
<protein>
    <recommendedName>
        <fullName evidence="3">Secreted protein</fullName>
    </recommendedName>
</protein>
<dbReference type="EMBL" id="JBBWRZ010000004">
    <property type="protein sequence ID" value="KAK8238310.1"/>
    <property type="molecule type" value="Genomic_DNA"/>
</dbReference>
<name>A0ABR1YTK3_9PEZI</name>
<gene>
    <name evidence="1" type="ORF">HDK90DRAFT_222573</name>
</gene>
<dbReference type="Proteomes" id="UP001492380">
    <property type="component" value="Unassembled WGS sequence"/>
</dbReference>
<reference evidence="1 2" key="1">
    <citation type="submission" date="2024-04" db="EMBL/GenBank/DDBJ databases">
        <title>Phyllosticta paracitricarpa is synonymous to the EU quarantine fungus P. citricarpa based on phylogenomic analyses.</title>
        <authorList>
            <consortium name="Lawrence Berkeley National Laboratory"/>
            <person name="Van Ingen-Buijs V.A."/>
            <person name="Van Westerhoven A.C."/>
            <person name="Haridas S."/>
            <person name="Skiadas P."/>
            <person name="Martin F."/>
            <person name="Groenewald J.Z."/>
            <person name="Crous P.W."/>
            <person name="Seidl M.F."/>
        </authorList>
    </citation>
    <scope>NUCLEOTIDE SEQUENCE [LARGE SCALE GENOMIC DNA]</scope>
    <source>
        <strain evidence="1 2">CBS 123374</strain>
    </source>
</reference>